<reference evidence="1" key="1">
    <citation type="submission" date="2014-09" db="EMBL/GenBank/DDBJ databases">
        <authorList>
            <person name="Magalhaes I.L.F."/>
            <person name="Oliveira U."/>
            <person name="Santos F.R."/>
            <person name="Vidigal T.H.D.A."/>
            <person name="Brescovit A.D."/>
            <person name="Santos A.J."/>
        </authorList>
    </citation>
    <scope>NUCLEOTIDE SEQUENCE</scope>
    <source>
        <tissue evidence="1">Shoot tissue taken approximately 20 cm above the soil surface</tissue>
    </source>
</reference>
<proteinExistence type="predicted"/>
<dbReference type="EMBL" id="GBRH01201134">
    <property type="protein sequence ID" value="JAD96761.1"/>
    <property type="molecule type" value="Transcribed_RNA"/>
</dbReference>
<name>A0A0A9E9N4_ARUDO</name>
<protein>
    <submittedName>
        <fullName evidence="1">Uncharacterized protein</fullName>
    </submittedName>
</protein>
<accession>A0A0A9E9N4</accession>
<organism evidence="1">
    <name type="scientific">Arundo donax</name>
    <name type="common">Giant reed</name>
    <name type="synonym">Donax arundinaceus</name>
    <dbReference type="NCBI Taxonomy" id="35708"/>
    <lineage>
        <taxon>Eukaryota</taxon>
        <taxon>Viridiplantae</taxon>
        <taxon>Streptophyta</taxon>
        <taxon>Embryophyta</taxon>
        <taxon>Tracheophyta</taxon>
        <taxon>Spermatophyta</taxon>
        <taxon>Magnoliopsida</taxon>
        <taxon>Liliopsida</taxon>
        <taxon>Poales</taxon>
        <taxon>Poaceae</taxon>
        <taxon>PACMAD clade</taxon>
        <taxon>Arundinoideae</taxon>
        <taxon>Arundineae</taxon>
        <taxon>Arundo</taxon>
    </lineage>
</organism>
<evidence type="ECO:0000313" key="1">
    <source>
        <dbReference type="EMBL" id="JAD96761.1"/>
    </source>
</evidence>
<reference evidence="1" key="2">
    <citation type="journal article" date="2015" name="Data Brief">
        <title>Shoot transcriptome of the giant reed, Arundo donax.</title>
        <authorList>
            <person name="Barrero R.A."/>
            <person name="Guerrero F.D."/>
            <person name="Moolhuijzen P."/>
            <person name="Goolsby J.A."/>
            <person name="Tidwell J."/>
            <person name="Bellgard S.E."/>
            <person name="Bellgard M.I."/>
        </authorList>
    </citation>
    <scope>NUCLEOTIDE SEQUENCE</scope>
    <source>
        <tissue evidence="1">Shoot tissue taken approximately 20 cm above the soil surface</tissue>
    </source>
</reference>
<sequence length="44" mass="5180">MLFEFGLCCQFERSIPKYNFITYSSKKINKQHHLGLRNKDASAD</sequence>
<dbReference type="AlphaFoldDB" id="A0A0A9E9N4"/>